<reference evidence="2 3" key="1">
    <citation type="submission" date="2016-02" db="EMBL/GenBank/DDBJ databases">
        <title>Complete genome sequence of Halocynthiibacter arcticus PAMC 20958t from arctic marine sediment.</title>
        <authorList>
            <person name="Lee Y.M."/>
            <person name="Baek K."/>
            <person name="Lee H.K."/>
            <person name="Shin S.C."/>
        </authorList>
    </citation>
    <scope>NUCLEOTIDE SEQUENCE [LARGE SCALE GENOMIC DNA]</scope>
    <source>
        <strain evidence="2">PAMC 20958</strain>
    </source>
</reference>
<dbReference type="KEGG" id="hat:RC74_01150"/>
<proteinExistence type="predicted"/>
<sequence>MRRFIYFIALFFGASLPAHATCEGQDLIQTMPSEERAAFDAVVNAQPFPSGNFWRAQKGDQEVFLFGTFHMGDPRHDATMLKIAPYLDSADLVLLEATRNDVKKLKTYMAQKPEILFIQDGPTLPDQLPEDLWQQFSKEMGVRGIPSFMASKFRPGYATMMLGIPPCAMDFVSGDAPAGLDTLIQNYARDNGVATKGLEPFDTAIGIFNLLEEGDPMEALRIGIAMTTDATNSFITLREGYFRGDHGAIWEFSRRTALSTPGLDPDLLKQDFAKLERVTLVDRNVAWMSVILEEAKDKRLFIAVGAAHLTGETGILNLLANEGYTLFPID</sequence>
<dbReference type="PANTHER" id="PTHR40590">
    <property type="entry name" value="CYTOPLASMIC PROTEIN-RELATED"/>
    <property type="match status" value="1"/>
</dbReference>
<name>A0A126UVJ4_9RHOB</name>
<dbReference type="Pfam" id="PF01963">
    <property type="entry name" value="TraB_PrgY_gumN"/>
    <property type="match status" value="1"/>
</dbReference>
<protein>
    <recommendedName>
        <fullName evidence="4">Polysaccharide biosynthesis protein GumN</fullName>
    </recommendedName>
</protein>
<feature type="signal peptide" evidence="1">
    <location>
        <begin position="1"/>
        <end position="20"/>
    </location>
</feature>
<feature type="chain" id="PRO_5007443377" description="Polysaccharide biosynthesis protein GumN" evidence="1">
    <location>
        <begin position="21"/>
        <end position="330"/>
    </location>
</feature>
<organism evidence="2 3">
    <name type="scientific">Falsihalocynthiibacter arcticus</name>
    <dbReference type="NCBI Taxonomy" id="1579316"/>
    <lineage>
        <taxon>Bacteria</taxon>
        <taxon>Pseudomonadati</taxon>
        <taxon>Pseudomonadota</taxon>
        <taxon>Alphaproteobacteria</taxon>
        <taxon>Rhodobacterales</taxon>
        <taxon>Roseobacteraceae</taxon>
        <taxon>Falsihalocynthiibacter</taxon>
    </lineage>
</organism>
<evidence type="ECO:0008006" key="4">
    <source>
        <dbReference type="Google" id="ProtNLM"/>
    </source>
</evidence>
<dbReference type="PANTHER" id="PTHR40590:SF1">
    <property type="entry name" value="CYTOPLASMIC PROTEIN"/>
    <property type="match status" value="1"/>
</dbReference>
<evidence type="ECO:0000313" key="2">
    <source>
        <dbReference type="EMBL" id="AML50070.1"/>
    </source>
</evidence>
<dbReference type="Proteomes" id="UP000070371">
    <property type="component" value="Chromosome"/>
</dbReference>
<keyword evidence="3" id="KW-1185">Reference proteome</keyword>
<dbReference type="CDD" id="cd14789">
    <property type="entry name" value="Tiki"/>
    <property type="match status" value="1"/>
</dbReference>
<dbReference type="InterPro" id="IPR047111">
    <property type="entry name" value="YbaP-like"/>
</dbReference>
<accession>A0A126UVJ4</accession>
<dbReference type="AlphaFoldDB" id="A0A126UVJ4"/>
<gene>
    <name evidence="2" type="ORF">RC74_01150</name>
</gene>
<dbReference type="RefSeq" id="WP_039004391.1">
    <property type="nucleotide sequence ID" value="NZ_CP014327.1"/>
</dbReference>
<dbReference type="EMBL" id="CP014327">
    <property type="protein sequence ID" value="AML50070.1"/>
    <property type="molecule type" value="Genomic_DNA"/>
</dbReference>
<dbReference type="InterPro" id="IPR002816">
    <property type="entry name" value="TraB/PrgY/GumN_fam"/>
</dbReference>
<keyword evidence="1" id="KW-0732">Signal</keyword>
<dbReference type="STRING" id="1579316.RC74_01150"/>
<evidence type="ECO:0000313" key="3">
    <source>
        <dbReference type="Proteomes" id="UP000070371"/>
    </source>
</evidence>
<evidence type="ECO:0000256" key="1">
    <source>
        <dbReference type="SAM" id="SignalP"/>
    </source>
</evidence>